<dbReference type="NCBIfam" id="TIGR01770">
    <property type="entry name" value="NDH_I_N"/>
    <property type="match status" value="1"/>
</dbReference>
<evidence type="ECO:0000256" key="4">
    <source>
        <dbReference type="ARBA" id="ARBA00023136"/>
    </source>
</evidence>
<dbReference type="PANTHER" id="PTHR22773">
    <property type="entry name" value="NADH DEHYDROGENASE"/>
    <property type="match status" value="1"/>
</dbReference>
<evidence type="ECO:0000256" key="1">
    <source>
        <dbReference type="ARBA" id="ARBA00004141"/>
    </source>
</evidence>
<evidence type="ECO:0000256" key="3">
    <source>
        <dbReference type="ARBA" id="ARBA00022989"/>
    </source>
</evidence>
<keyword evidence="3 5" id="KW-1133">Transmembrane helix</keyword>
<keyword evidence="7" id="KW-0496">Mitochondrion</keyword>
<dbReference type="Pfam" id="PF00361">
    <property type="entry name" value="Proton_antipo_M"/>
    <property type="match status" value="1"/>
</dbReference>
<name>A0A7L4WNE6_9FLOR</name>
<dbReference type="AlphaFoldDB" id="A0A7L4WNE6"/>
<evidence type="ECO:0000256" key="5">
    <source>
        <dbReference type="SAM" id="Phobius"/>
    </source>
</evidence>
<feature type="transmembrane region" description="Helical" evidence="5">
    <location>
        <begin position="339"/>
        <end position="358"/>
    </location>
</feature>
<feature type="transmembrane region" description="Helical" evidence="5">
    <location>
        <begin position="283"/>
        <end position="305"/>
    </location>
</feature>
<feature type="transmembrane region" description="Helical" evidence="5">
    <location>
        <begin position="312"/>
        <end position="333"/>
    </location>
</feature>
<feature type="transmembrane region" description="Helical" evidence="5">
    <location>
        <begin position="6"/>
        <end position="33"/>
    </location>
</feature>
<dbReference type="HAMAP" id="MF_00445">
    <property type="entry name" value="NDH1_NuoN_1"/>
    <property type="match status" value="1"/>
</dbReference>
<keyword evidence="2 5" id="KW-0812">Transmembrane</keyword>
<feature type="transmembrane region" description="Helical" evidence="5">
    <location>
        <begin position="165"/>
        <end position="191"/>
    </location>
</feature>
<feature type="transmembrane region" description="Helical" evidence="5">
    <location>
        <begin position="109"/>
        <end position="128"/>
    </location>
</feature>
<feature type="transmembrane region" description="Helical" evidence="5">
    <location>
        <begin position="134"/>
        <end position="153"/>
    </location>
</feature>
<reference evidence="7" key="1">
    <citation type="submission" date="2018-09" db="EMBL/GenBank/DDBJ databases">
        <title>Genomics and Phylogenetic analysis of three type specimens of Osmundea (Rhodomelaceae, Rhodophyta).</title>
        <authorList>
            <person name="Hughey J.R."/>
            <person name="Miller K.A."/>
        </authorList>
    </citation>
    <scope>NUCLEOTIDE SEQUENCE</scope>
</reference>
<sequence length="499" mass="57537">MTLNFFFLNIYPILIEFFFVITIAFCLIFFVILSYSPTKYFPILINSIIFFVFQILLFSLVLLLNMSPIFIISWNNLLICDSFSFYAKILTLFFSLIWFFIFLDNKSILNFEFWILILLGILSVLFLFQSNDLLSIYINIEFLSLTFYILASFKRNSEFSTEAGLKYFILGAFSSSLLLFGFTLLYSFTGLTNLQDLAIFFSGNLELLSNTQIYFAILLSFFCVLTAFLFKLGSAPFHYWLPDVYEGSPTAVTAFFAILPKTAILILLIKFIFIVFLDLSYLEIVYFLLFCTSITALVGTLGAFGQLKWKRFIAFSSINHIGFFLVNLCTLNPLNLANLIVYLIVYLIMTCSFFSFFSSFKTLKFPNISSKRFLNSLNFLNLTNPIFSLAFLIILFSLAGIPPLAGFFSKFFVLFSVISQEFFGIVSFLLFLNCVACFYYIKLIKQVYFSNFNNTILPILLSSSKINIFTFGFTILIILFSFLNFDFIFLVANLVCLHF</sequence>
<evidence type="ECO:0000256" key="2">
    <source>
        <dbReference type="ARBA" id="ARBA00022692"/>
    </source>
</evidence>
<feature type="transmembrane region" description="Helical" evidence="5">
    <location>
        <begin position="251"/>
        <end position="277"/>
    </location>
</feature>
<dbReference type="GO" id="GO:0008137">
    <property type="term" value="F:NADH dehydrogenase (ubiquinone) activity"/>
    <property type="evidence" value="ECO:0007669"/>
    <property type="project" value="InterPro"/>
</dbReference>
<feature type="transmembrane region" description="Helical" evidence="5">
    <location>
        <begin position="422"/>
        <end position="441"/>
    </location>
</feature>
<dbReference type="RefSeq" id="YP_009944491.1">
    <property type="nucleotide sequence ID" value="NC_051456.1"/>
</dbReference>
<feature type="transmembrane region" description="Helical" evidence="5">
    <location>
        <begin position="379"/>
        <end position="402"/>
    </location>
</feature>
<evidence type="ECO:0000313" key="7">
    <source>
        <dbReference type="EMBL" id="QFR99785.1"/>
    </source>
</evidence>
<dbReference type="InterPro" id="IPR010096">
    <property type="entry name" value="NADH-Q_OxRdtase_suN/2"/>
</dbReference>
<protein>
    <submittedName>
        <fullName evidence="7">NADH dehydrogenase subunit 2</fullName>
    </submittedName>
</protein>
<feature type="transmembrane region" description="Helical" evidence="5">
    <location>
        <begin position="211"/>
        <end position="230"/>
    </location>
</feature>
<proteinExistence type="inferred from homology"/>
<feature type="transmembrane region" description="Helical" evidence="5">
    <location>
        <begin position="468"/>
        <end position="492"/>
    </location>
</feature>
<dbReference type="EMBL" id="MH898940">
    <property type="protein sequence ID" value="QFR99785.1"/>
    <property type="molecule type" value="Genomic_DNA"/>
</dbReference>
<keyword evidence="4 5" id="KW-0472">Membrane</keyword>
<feature type="transmembrane region" description="Helical" evidence="5">
    <location>
        <begin position="83"/>
        <end position="102"/>
    </location>
</feature>
<evidence type="ECO:0000259" key="6">
    <source>
        <dbReference type="Pfam" id="PF00361"/>
    </source>
</evidence>
<dbReference type="InterPro" id="IPR001750">
    <property type="entry name" value="ND/Mrp_TM"/>
</dbReference>
<feature type="transmembrane region" description="Helical" evidence="5">
    <location>
        <begin position="40"/>
        <end position="63"/>
    </location>
</feature>
<feature type="domain" description="NADH:quinone oxidoreductase/Mrp antiporter transmembrane" evidence="6">
    <location>
        <begin position="130"/>
        <end position="431"/>
    </location>
</feature>
<dbReference type="GO" id="GO:0042773">
    <property type="term" value="P:ATP synthesis coupled electron transport"/>
    <property type="evidence" value="ECO:0007669"/>
    <property type="project" value="InterPro"/>
</dbReference>
<organism evidence="7">
    <name type="scientific">Osmundea sinicola</name>
    <dbReference type="NCBI Taxonomy" id="290685"/>
    <lineage>
        <taxon>Eukaryota</taxon>
        <taxon>Rhodophyta</taxon>
        <taxon>Florideophyceae</taxon>
        <taxon>Rhodymeniophycidae</taxon>
        <taxon>Ceramiales</taxon>
        <taxon>Rhodomelaceae</taxon>
        <taxon>Laurencieae</taxon>
        <taxon>Osmundea</taxon>
    </lineage>
</organism>
<dbReference type="GeneID" id="60234806"/>
<geneLocation type="mitochondrion" evidence="7"/>
<gene>
    <name evidence="7" type="primary">nad2</name>
</gene>
<comment type="subcellular location">
    <subcellularLocation>
        <location evidence="1">Membrane</location>
        <topology evidence="1">Multi-pass membrane protein</topology>
    </subcellularLocation>
</comment>
<accession>A0A7L4WNE6</accession>
<dbReference type="GO" id="GO:0016020">
    <property type="term" value="C:membrane"/>
    <property type="evidence" value="ECO:0007669"/>
    <property type="project" value="UniProtKB-SubCell"/>
</dbReference>